<keyword evidence="3" id="KW-1185">Reference proteome</keyword>
<protein>
    <submittedName>
        <fullName evidence="2">Uncharacterized protein</fullName>
    </submittedName>
</protein>
<feature type="compositionally biased region" description="Basic and acidic residues" evidence="1">
    <location>
        <begin position="119"/>
        <end position="138"/>
    </location>
</feature>
<dbReference type="Proteomes" id="UP000010556">
    <property type="component" value="Unassembled WGS sequence"/>
</dbReference>
<feature type="compositionally biased region" description="Polar residues" evidence="1">
    <location>
        <begin position="1"/>
        <end position="20"/>
    </location>
</feature>
<accession>L5M2M6</accession>
<gene>
    <name evidence="2" type="ORF">MDA_GLEAN10026031</name>
</gene>
<name>L5M2M6_MYODS</name>
<evidence type="ECO:0000256" key="1">
    <source>
        <dbReference type="SAM" id="MobiDB-lite"/>
    </source>
</evidence>
<organism evidence="2 3">
    <name type="scientific">Myotis davidii</name>
    <name type="common">David's myotis</name>
    <dbReference type="NCBI Taxonomy" id="225400"/>
    <lineage>
        <taxon>Eukaryota</taxon>
        <taxon>Metazoa</taxon>
        <taxon>Chordata</taxon>
        <taxon>Craniata</taxon>
        <taxon>Vertebrata</taxon>
        <taxon>Euteleostomi</taxon>
        <taxon>Mammalia</taxon>
        <taxon>Eutheria</taxon>
        <taxon>Laurasiatheria</taxon>
        <taxon>Chiroptera</taxon>
        <taxon>Yangochiroptera</taxon>
        <taxon>Vespertilionidae</taxon>
        <taxon>Myotis</taxon>
    </lineage>
</organism>
<dbReference type="EMBL" id="KB105166">
    <property type="protein sequence ID" value="ELK32572.1"/>
    <property type="molecule type" value="Genomic_DNA"/>
</dbReference>
<feature type="compositionally biased region" description="Pro residues" evidence="1">
    <location>
        <begin position="106"/>
        <end position="117"/>
    </location>
</feature>
<reference evidence="3" key="1">
    <citation type="journal article" date="2013" name="Science">
        <title>Comparative analysis of bat genomes provides insight into the evolution of flight and immunity.</title>
        <authorList>
            <person name="Zhang G."/>
            <person name="Cowled C."/>
            <person name="Shi Z."/>
            <person name="Huang Z."/>
            <person name="Bishop-Lilly K.A."/>
            <person name="Fang X."/>
            <person name="Wynne J.W."/>
            <person name="Xiong Z."/>
            <person name="Baker M.L."/>
            <person name="Zhao W."/>
            <person name="Tachedjian M."/>
            <person name="Zhu Y."/>
            <person name="Zhou P."/>
            <person name="Jiang X."/>
            <person name="Ng J."/>
            <person name="Yang L."/>
            <person name="Wu L."/>
            <person name="Xiao J."/>
            <person name="Feng Y."/>
            <person name="Chen Y."/>
            <person name="Sun X."/>
            <person name="Zhang Y."/>
            <person name="Marsh G.A."/>
            <person name="Crameri G."/>
            <person name="Broder C.C."/>
            <person name="Frey K.G."/>
            <person name="Wang L.F."/>
            <person name="Wang J."/>
        </authorList>
    </citation>
    <scope>NUCLEOTIDE SEQUENCE [LARGE SCALE GENOMIC DNA]</scope>
</reference>
<feature type="region of interest" description="Disordered" evidence="1">
    <location>
        <begin position="1"/>
        <end position="64"/>
    </location>
</feature>
<evidence type="ECO:0000313" key="3">
    <source>
        <dbReference type="Proteomes" id="UP000010556"/>
    </source>
</evidence>
<sequence length="149" mass="15397">MLSRSFPPQSAGSRARSSGLPSVPFPGSGGHSPVLPDPRGCQTGTGLGMLRARSSGGAVAAGEGEGAVAAAAVRSRPGRSCAVFSLLRQDSRRAAVPTSCRQLSPVLPPPAPSPLRPPRGRDPLRDAHPWDTDPRCKADPQPLAPKRIN</sequence>
<evidence type="ECO:0000313" key="2">
    <source>
        <dbReference type="EMBL" id="ELK32572.1"/>
    </source>
</evidence>
<proteinExistence type="predicted"/>
<feature type="region of interest" description="Disordered" evidence="1">
    <location>
        <begin position="94"/>
        <end position="149"/>
    </location>
</feature>
<dbReference type="AlphaFoldDB" id="L5M2M6"/>
<feature type="compositionally biased region" description="Low complexity" evidence="1">
    <location>
        <begin position="51"/>
        <end position="64"/>
    </location>
</feature>